<evidence type="ECO:0000313" key="6">
    <source>
        <dbReference type="EMBL" id="MDD0816591.1"/>
    </source>
</evidence>
<keyword evidence="6" id="KW-0282">Flagellum</keyword>
<keyword evidence="2" id="KW-0963">Cytoplasm</keyword>
<comment type="subcellular location">
    <subcellularLocation>
        <location evidence="1">Cytoplasm</location>
        <location evidence="1">Cytosol</location>
    </subcellularLocation>
</comment>
<keyword evidence="3" id="KW-1005">Bacterial flagellum biogenesis</keyword>
<keyword evidence="6" id="KW-0969">Cilium</keyword>
<keyword evidence="7" id="KW-1185">Reference proteome</keyword>
<sequence>MQQQSLLDFYKAIEGASQRMLLAAQREDWEQVMQLEGACAVLIEQLHHHSQVESLPSEDRSEKGKIMLRILRNDALIRNLAEPRLSDINRMLEGGSRLLH</sequence>
<evidence type="ECO:0000256" key="2">
    <source>
        <dbReference type="ARBA" id="ARBA00022490"/>
    </source>
</evidence>
<keyword evidence="4" id="KW-0143">Chaperone</keyword>
<reference evidence="6 7" key="1">
    <citation type="submission" date="2023-02" db="EMBL/GenBank/DDBJ databases">
        <title>Bacterial whole genome sequence for Curvibacter sp. HBC28.</title>
        <authorList>
            <person name="Le V."/>
            <person name="Ko S.-R."/>
            <person name="Ahn C.-Y."/>
            <person name="Oh H.-M."/>
        </authorList>
    </citation>
    <scope>NUCLEOTIDE SEQUENCE [LARGE SCALE GENOMIC DNA]</scope>
    <source>
        <strain evidence="6 7">HBC28</strain>
    </source>
</reference>
<organism evidence="6 7">
    <name type="scientific">Curvibacter microcysteis</name>
    <dbReference type="NCBI Taxonomy" id="3026419"/>
    <lineage>
        <taxon>Bacteria</taxon>
        <taxon>Pseudomonadati</taxon>
        <taxon>Pseudomonadota</taxon>
        <taxon>Betaproteobacteria</taxon>
        <taxon>Burkholderiales</taxon>
        <taxon>Comamonadaceae</taxon>
        <taxon>Curvibacter</taxon>
    </lineage>
</organism>
<name>A0ABT5MJK0_9BURK</name>
<comment type="caution">
    <text evidence="6">The sequence shown here is derived from an EMBL/GenBank/DDBJ whole genome shotgun (WGS) entry which is preliminary data.</text>
</comment>
<dbReference type="Pfam" id="PF05400">
    <property type="entry name" value="FliT"/>
    <property type="match status" value="1"/>
</dbReference>
<evidence type="ECO:0000256" key="5">
    <source>
        <dbReference type="ARBA" id="ARBA00093797"/>
    </source>
</evidence>
<evidence type="ECO:0000256" key="3">
    <source>
        <dbReference type="ARBA" id="ARBA00022795"/>
    </source>
</evidence>
<evidence type="ECO:0000256" key="4">
    <source>
        <dbReference type="ARBA" id="ARBA00023186"/>
    </source>
</evidence>
<dbReference type="RefSeq" id="WP_273928484.1">
    <property type="nucleotide sequence ID" value="NZ_JAQSIN010000006.1"/>
</dbReference>
<protein>
    <recommendedName>
        <fullName evidence="5">Flagellar protein FliT</fullName>
    </recommendedName>
</protein>
<accession>A0ABT5MJK0</accession>
<evidence type="ECO:0000256" key="1">
    <source>
        <dbReference type="ARBA" id="ARBA00004514"/>
    </source>
</evidence>
<dbReference type="InterPro" id="IPR008622">
    <property type="entry name" value="FliT"/>
</dbReference>
<proteinExistence type="predicted"/>
<gene>
    <name evidence="6" type="ORF">PSQ39_18270</name>
</gene>
<keyword evidence="6" id="KW-0966">Cell projection</keyword>
<dbReference type="Gene3D" id="1.20.58.380">
    <property type="entry name" value="Flagellar protein flit"/>
    <property type="match status" value="1"/>
</dbReference>
<dbReference type="Proteomes" id="UP001528672">
    <property type="component" value="Unassembled WGS sequence"/>
</dbReference>
<evidence type="ECO:0000313" key="7">
    <source>
        <dbReference type="Proteomes" id="UP001528672"/>
    </source>
</evidence>
<dbReference type="EMBL" id="JAQSIO010000008">
    <property type="protein sequence ID" value="MDD0816591.1"/>
    <property type="molecule type" value="Genomic_DNA"/>
</dbReference>